<feature type="chain" id="PRO_5002787620" evidence="1">
    <location>
        <begin position="24"/>
        <end position="153"/>
    </location>
</feature>
<dbReference type="RefSeq" id="WP_012469037.1">
    <property type="nucleotide sequence ID" value="NC_010814.1"/>
</dbReference>
<keyword evidence="4" id="KW-1185">Reference proteome</keyword>
<protein>
    <submittedName>
        <fullName evidence="3">Lytic transglycosylase catalytic</fullName>
    </submittedName>
</protein>
<dbReference type="Proteomes" id="UP000002420">
    <property type="component" value="Chromosome"/>
</dbReference>
<keyword evidence="1" id="KW-0732">Signal</keyword>
<evidence type="ECO:0000313" key="4">
    <source>
        <dbReference type="Proteomes" id="UP000002420"/>
    </source>
</evidence>
<dbReference type="Pfam" id="PF01464">
    <property type="entry name" value="SLT"/>
    <property type="match status" value="1"/>
</dbReference>
<feature type="domain" description="Transglycosylase SLT" evidence="2">
    <location>
        <begin position="27"/>
        <end position="121"/>
    </location>
</feature>
<feature type="signal peptide" evidence="1">
    <location>
        <begin position="1"/>
        <end position="23"/>
    </location>
</feature>
<evidence type="ECO:0000313" key="3">
    <source>
        <dbReference type="EMBL" id="ACD94687.1"/>
    </source>
</evidence>
<dbReference type="HOGENOM" id="CLU_094905_1_1_7"/>
<reference evidence="3 4" key="1">
    <citation type="submission" date="2008-05" db="EMBL/GenBank/DDBJ databases">
        <title>Complete sequence of chromosome of Geobacter lovleyi SZ.</title>
        <authorList>
            <consortium name="US DOE Joint Genome Institute"/>
            <person name="Lucas S."/>
            <person name="Copeland A."/>
            <person name="Lapidus A."/>
            <person name="Glavina del Rio T."/>
            <person name="Dalin E."/>
            <person name="Tice H."/>
            <person name="Bruce D."/>
            <person name="Goodwin L."/>
            <person name="Pitluck S."/>
            <person name="Chertkov O."/>
            <person name="Meincke L."/>
            <person name="Brettin T."/>
            <person name="Detter J.C."/>
            <person name="Han C."/>
            <person name="Tapia R."/>
            <person name="Kuske C.R."/>
            <person name="Schmutz J."/>
            <person name="Larimer F."/>
            <person name="Land M."/>
            <person name="Hauser L."/>
            <person name="Kyrpides N."/>
            <person name="Mikhailova N."/>
            <person name="Sung Y."/>
            <person name="Fletcher K.E."/>
            <person name="Ritalahti K.M."/>
            <person name="Loeffler F.E."/>
            <person name="Richardson P."/>
        </authorList>
    </citation>
    <scope>NUCLEOTIDE SEQUENCE [LARGE SCALE GENOMIC DNA]</scope>
    <source>
        <strain evidence="4">ATCC BAA-1151 / DSM 17278 / SZ</strain>
    </source>
</reference>
<gene>
    <name evidence="3" type="ordered locus">Glov_0964</name>
</gene>
<accession>B3E5L6</accession>
<dbReference type="CAZy" id="GH23">
    <property type="family name" value="Glycoside Hydrolase Family 23"/>
</dbReference>
<dbReference type="AlphaFoldDB" id="B3E5L6"/>
<organism evidence="3 4">
    <name type="scientific">Trichlorobacter lovleyi (strain ATCC BAA-1151 / DSM 17278 / SZ)</name>
    <name type="common">Geobacter lovleyi</name>
    <dbReference type="NCBI Taxonomy" id="398767"/>
    <lineage>
        <taxon>Bacteria</taxon>
        <taxon>Pseudomonadati</taxon>
        <taxon>Thermodesulfobacteriota</taxon>
        <taxon>Desulfuromonadia</taxon>
        <taxon>Geobacterales</taxon>
        <taxon>Geobacteraceae</taxon>
        <taxon>Trichlorobacter</taxon>
    </lineage>
</organism>
<dbReference type="STRING" id="398767.Glov_0964"/>
<dbReference type="eggNOG" id="COG0741">
    <property type="taxonomic scope" value="Bacteria"/>
</dbReference>
<dbReference type="InterPro" id="IPR008258">
    <property type="entry name" value="Transglycosylase_SLT_dom_1"/>
</dbReference>
<dbReference type="EMBL" id="CP001089">
    <property type="protein sequence ID" value="ACD94687.1"/>
    <property type="molecule type" value="Genomic_DNA"/>
</dbReference>
<sequence length="153" mass="16924">MKGTCKLATILSCIAICLNPAMGYGFCFEEAGRIYNLPPTLLLSIARQESNLKPDAINRNLNGSYDFGLMQINSSWAKRLGPELWSQLGDPCTNLKVGAWILRQCINDYGYGWKAVGCYNSRTPGKNERYAQRIAAQLANHSMQASLTQDGAR</sequence>
<name>B3E5L6_TRIL1</name>
<evidence type="ECO:0000256" key="1">
    <source>
        <dbReference type="SAM" id="SignalP"/>
    </source>
</evidence>
<dbReference type="SUPFAM" id="SSF53955">
    <property type="entry name" value="Lysozyme-like"/>
    <property type="match status" value="1"/>
</dbReference>
<dbReference type="KEGG" id="glo:Glov_0964"/>
<evidence type="ECO:0000259" key="2">
    <source>
        <dbReference type="Pfam" id="PF01464"/>
    </source>
</evidence>
<dbReference type="Gene3D" id="1.10.530.10">
    <property type="match status" value="1"/>
</dbReference>
<dbReference type="InterPro" id="IPR023346">
    <property type="entry name" value="Lysozyme-like_dom_sf"/>
</dbReference>
<dbReference type="OrthoDB" id="9808681at2"/>
<proteinExistence type="predicted"/>
<dbReference type="CDD" id="cd13400">
    <property type="entry name" value="LT_IagB-like"/>
    <property type="match status" value="1"/>
</dbReference>